<proteinExistence type="predicted"/>
<feature type="region of interest" description="Disordered" evidence="1">
    <location>
        <begin position="1"/>
        <end position="25"/>
    </location>
</feature>
<evidence type="ECO:0000313" key="2">
    <source>
        <dbReference type="EMBL" id="QBZ60774.1"/>
    </source>
</evidence>
<dbReference type="Proteomes" id="UP000294847">
    <property type="component" value="Chromosome 4"/>
</dbReference>
<dbReference type="InterPro" id="IPR011009">
    <property type="entry name" value="Kinase-like_dom_sf"/>
</dbReference>
<sequence>MGATQSTPASSRSLQTRLDKALEGRRRPADERFSIRFKEPFGDYDLLRSTSCQGLAHPVHVVIEARNTANQHKPPKFLDRVCYPGPDFLTVQECLEMQNKEEPKHIARVMGSSANDSRTAVYYAHNNLGSVASLLRRCRAPGATPLSVPTAIAIRLIRQVLLAIQALHPADDKTDAFEHGHIGLESILGHVDKDGNVGFCLSGLDGARRIHGDANLAARLAAAAADKSRLVIVVQELIALSHGDPRHLPDLQTLKAVEADLTALLTLDPGAGVARDLRWLADRLRACEEAHVRSAGQRRDLALFLDACRALVWEQARAGGDLFWRTRGEVQAWAGANLGRGDEWAVVWWSREAVDPVHGVEIPRR</sequence>
<organism evidence="2 3">
    <name type="scientific">Pyricularia oryzae</name>
    <name type="common">Rice blast fungus</name>
    <name type="synonym">Magnaporthe oryzae</name>
    <dbReference type="NCBI Taxonomy" id="318829"/>
    <lineage>
        <taxon>Eukaryota</taxon>
        <taxon>Fungi</taxon>
        <taxon>Dikarya</taxon>
        <taxon>Ascomycota</taxon>
        <taxon>Pezizomycotina</taxon>
        <taxon>Sordariomycetes</taxon>
        <taxon>Sordariomycetidae</taxon>
        <taxon>Magnaporthales</taxon>
        <taxon>Pyriculariaceae</taxon>
        <taxon>Pyricularia</taxon>
    </lineage>
</organism>
<reference evidence="2 3" key="1">
    <citation type="journal article" date="2019" name="Mol. Biol. Evol.">
        <title>Blast fungal genomes show frequent chromosomal changes, gene gains and losses, and effector gene turnover.</title>
        <authorList>
            <person name="Gomez Luciano L.B."/>
            <person name="Jason Tsai I."/>
            <person name="Chuma I."/>
            <person name="Tosa Y."/>
            <person name="Chen Y.H."/>
            <person name="Li J.Y."/>
            <person name="Li M.Y."/>
            <person name="Jade Lu M.Y."/>
            <person name="Nakayashiki H."/>
            <person name="Li W.H."/>
        </authorList>
    </citation>
    <scope>NUCLEOTIDE SEQUENCE [LARGE SCALE GENOMIC DNA]</scope>
    <source>
        <strain evidence="2">MZ5-1-6</strain>
    </source>
</reference>
<dbReference type="SUPFAM" id="SSF56112">
    <property type="entry name" value="Protein kinase-like (PK-like)"/>
    <property type="match status" value="1"/>
</dbReference>
<name>A0A4P7NFU1_PYROR</name>
<dbReference type="AlphaFoldDB" id="A0A4P7NFU1"/>
<protein>
    <recommendedName>
        <fullName evidence="4">Protein kinase domain-containing protein</fullName>
    </recommendedName>
</protein>
<evidence type="ECO:0000313" key="3">
    <source>
        <dbReference type="Proteomes" id="UP000294847"/>
    </source>
</evidence>
<accession>A0A4P7NFU1</accession>
<evidence type="ECO:0000256" key="1">
    <source>
        <dbReference type="SAM" id="MobiDB-lite"/>
    </source>
</evidence>
<evidence type="ECO:0008006" key="4">
    <source>
        <dbReference type="Google" id="ProtNLM"/>
    </source>
</evidence>
<gene>
    <name evidence="2" type="ORF">PoMZ_07716</name>
</gene>
<feature type="compositionally biased region" description="Polar residues" evidence="1">
    <location>
        <begin position="1"/>
        <end position="16"/>
    </location>
</feature>
<dbReference type="EMBL" id="CP034207">
    <property type="protein sequence ID" value="QBZ60774.1"/>
    <property type="molecule type" value="Genomic_DNA"/>
</dbReference>